<accession>A0A9D4KXI3</accession>
<comment type="caution">
    <text evidence="1">The sequence shown here is derived from an EMBL/GenBank/DDBJ whole genome shotgun (WGS) entry which is preliminary data.</text>
</comment>
<evidence type="ECO:0000313" key="2">
    <source>
        <dbReference type="Proteomes" id="UP000828390"/>
    </source>
</evidence>
<gene>
    <name evidence="1" type="ORF">DPMN_089815</name>
</gene>
<organism evidence="1 2">
    <name type="scientific">Dreissena polymorpha</name>
    <name type="common">Zebra mussel</name>
    <name type="synonym">Mytilus polymorpha</name>
    <dbReference type="NCBI Taxonomy" id="45954"/>
    <lineage>
        <taxon>Eukaryota</taxon>
        <taxon>Metazoa</taxon>
        <taxon>Spiralia</taxon>
        <taxon>Lophotrochozoa</taxon>
        <taxon>Mollusca</taxon>
        <taxon>Bivalvia</taxon>
        <taxon>Autobranchia</taxon>
        <taxon>Heteroconchia</taxon>
        <taxon>Euheterodonta</taxon>
        <taxon>Imparidentia</taxon>
        <taxon>Neoheterodontei</taxon>
        <taxon>Myida</taxon>
        <taxon>Dreissenoidea</taxon>
        <taxon>Dreissenidae</taxon>
        <taxon>Dreissena</taxon>
    </lineage>
</organism>
<reference evidence="1" key="1">
    <citation type="journal article" date="2019" name="bioRxiv">
        <title>The Genome of the Zebra Mussel, Dreissena polymorpha: A Resource for Invasive Species Research.</title>
        <authorList>
            <person name="McCartney M.A."/>
            <person name="Auch B."/>
            <person name="Kono T."/>
            <person name="Mallez S."/>
            <person name="Zhang Y."/>
            <person name="Obille A."/>
            <person name="Becker A."/>
            <person name="Abrahante J.E."/>
            <person name="Garbe J."/>
            <person name="Badalamenti J.P."/>
            <person name="Herman A."/>
            <person name="Mangelson H."/>
            <person name="Liachko I."/>
            <person name="Sullivan S."/>
            <person name="Sone E.D."/>
            <person name="Koren S."/>
            <person name="Silverstein K.A.T."/>
            <person name="Beckman K.B."/>
            <person name="Gohl D.M."/>
        </authorList>
    </citation>
    <scope>NUCLEOTIDE SEQUENCE</scope>
    <source>
        <strain evidence="1">Duluth1</strain>
        <tissue evidence="1">Whole animal</tissue>
    </source>
</reference>
<name>A0A9D4KXI3_DREPO</name>
<proteinExistence type="predicted"/>
<protein>
    <submittedName>
        <fullName evidence="1">Uncharacterized protein</fullName>
    </submittedName>
</protein>
<keyword evidence="2" id="KW-1185">Reference proteome</keyword>
<evidence type="ECO:0000313" key="1">
    <source>
        <dbReference type="EMBL" id="KAH3847494.1"/>
    </source>
</evidence>
<dbReference type="Proteomes" id="UP000828390">
    <property type="component" value="Unassembled WGS sequence"/>
</dbReference>
<dbReference type="AlphaFoldDB" id="A0A9D4KXI3"/>
<dbReference type="EMBL" id="JAIWYP010000003">
    <property type="protein sequence ID" value="KAH3847494.1"/>
    <property type="molecule type" value="Genomic_DNA"/>
</dbReference>
<sequence>MTTEEPGVVTMRKGVGCPEVKVTVAMDGDHILYQQSQIVEAKGLSRNRQVYLYKVVRPYLSDAYKDAACPFPET</sequence>
<reference evidence="1" key="2">
    <citation type="submission" date="2020-11" db="EMBL/GenBank/DDBJ databases">
        <authorList>
            <person name="McCartney M.A."/>
            <person name="Auch B."/>
            <person name="Kono T."/>
            <person name="Mallez S."/>
            <person name="Becker A."/>
            <person name="Gohl D.M."/>
            <person name="Silverstein K.A.T."/>
            <person name="Koren S."/>
            <person name="Bechman K.B."/>
            <person name="Herman A."/>
            <person name="Abrahante J.E."/>
            <person name="Garbe J."/>
        </authorList>
    </citation>
    <scope>NUCLEOTIDE SEQUENCE</scope>
    <source>
        <strain evidence="1">Duluth1</strain>
        <tissue evidence="1">Whole animal</tissue>
    </source>
</reference>